<dbReference type="EMBL" id="JAEVLS010000005">
    <property type="protein sequence ID" value="MBM0107757.1"/>
    <property type="molecule type" value="Genomic_DNA"/>
</dbReference>
<feature type="region of interest" description="Disordered" evidence="1">
    <location>
        <begin position="297"/>
        <end position="317"/>
    </location>
</feature>
<dbReference type="InterPro" id="IPR011050">
    <property type="entry name" value="Pectin_lyase_fold/virulence"/>
</dbReference>
<evidence type="ECO:0000313" key="3">
    <source>
        <dbReference type="EMBL" id="MBM0107757.1"/>
    </source>
</evidence>
<gene>
    <name evidence="3" type="ORF">JM946_23680</name>
</gene>
<dbReference type="SUPFAM" id="SSF51126">
    <property type="entry name" value="Pectin lyase-like"/>
    <property type="match status" value="1"/>
</dbReference>
<accession>A0ABS1X3J2</accession>
<name>A0ABS1X3J2_9GAMM</name>
<dbReference type="NCBIfam" id="NF041518">
    <property type="entry name" value="choice_anch_Q"/>
    <property type="match status" value="1"/>
</dbReference>
<keyword evidence="4" id="KW-1185">Reference proteome</keyword>
<feature type="signal peptide" evidence="2">
    <location>
        <begin position="1"/>
        <end position="31"/>
    </location>
</feature>
<protein>
    <recommendedName>
        <fullName evidence="5">Right handed beta helix domain-containing protein</fullName>
    </recommendedName>
</protein>
<evidence type="ECO:0008006" key="5">
    <source>
        <dbReference type="Google" id="ProtNLM"/>
    </source>
</evidence>
<dbReference type="Proteomes" id="UP000661077">
    <property type="component" value="Unassembled WGS sequence"/>
</dbReference>
<sequence>MLTRRALLQPHGRTGCTVLMFAWLTSTSAMAAPITTTRFVSTSGVDAGDCTVNPCRTIPFAIDNADDGDTIRIAPGTYTETFAITSRTDLTIEGESAATTIIQGDGVSALIRVRSSLGLTIRDLTVRDGGPFVEGGGQVEGGGISVFGPHSSSNSVVLENLILTGNHGPNGGAIGFQGGALTIVNCLIVDNAAINAGGAMIVRNDSTVTMEATTVANNHASFLAGGVVNEAHLTVRNSIFWNNTLEQIHTNPAGPPAVATSVRFSDIQGGHAGLANIDQDPLFVDAANGDFRLRSGSPAIDAGKNSGAPATDLDGKARPIDGDGDGIADVDMGAFEFGAPDTTPPAITVSANPTTLWPPNGRLVSVKVSGTIKDEPGSSGVDASSAVFVVLDEYGRIQPRGTVTLQANGRYTFTVALQASRRGNDRDGRHYTIAVIAEDGAGNIGVGSTIVTVPHDRGKAREH</sequence>
<evidence type="ECO:0000256" key="1">
    <source>
        <dbReference type="SAM" id="MobiDB-lite"/>
    </source>
</evidence>
<dbReference type="InterPro" id="IPR059226">
    <property type="entry name" value="Choice_anch_Q_dom"/>
</dbReference>
<proteinExistence type="predicted"/>
<dbReference type="InterPro" id="IPR012334">
    <property type="entry name" value="Pectin_lyas_fold"/>
</dbReference>
<keyword evidence="2" id="KW-0732">Signal</keyword>
<organism evidence="3 4">
    <name type="scientific">Steroidobacter gossypii</name>
    <dbReference type="NCBI Taxonomy" id="2805490"/>
    <lineage>
        <taxon>Bacteria</taxon>
        <taxon>Pseudomonadati</taxon>
        <taxon>Pseudomonadota</taxon>
        <taxon>Gammaproteobacteria</taxon>
        <taxon>Steroidobacterales</taxon>
        <taxon>Steroidobacteraceae</taxon>
        <taxon>Steroidobacter</taxon>
    </lineage>
</organism>
<comment type="caution">
    <text evidence="3">The sequence shown here is derived from an EMBL/GenBank/DDBJ whole genome shotgun (WGS) entry which is preliminary data.</text>
</comment>
<evidence type="ECO:0000256" key="2">
    <source>
        <dbReference type="SAM" id="SignalP"/>
    </source>
</evidence>
<evidence type="ECO:0000313" key="4">
    <source>
        <dbReference type="Proteomes" id="UP000661077"/>
    </source>
</evidence>
<dbReference type="Gene3D" id="2.160.20.10">
    <property type="entry name" value="Single-stranded right-handed beta-helix, Pectin lyase-like"/>
    <property type="match status" value="2"/>
</dbReference>
<dbReference type="RefSeq" id="WP_218043080.1">
    <property type="nucleotide sequence ID" value="NZ_JAEVLS010000005.1"/>
</dbReference>
<feature type="chain" id="PRO_5046463634" description="Right handed beta helix domain-containing protein" evidence="2">
    <location>
        <begin position="32"/>
        <end position="463"/>
    </location>
</feature>
<reference evidence="3 4" key="1">
    <citation type="journal article" date="2021" name="Int. J. Syst. Evol. Microbiol.">
        <title>Steroidobacter gossypii sp. nov., isolated from soil of cotton cropping field.</title>
        <authorList>
            <person name="Huang R."/>
            <person name="Yang S."/>
            <person name="Zhen C."/>
            <person name="Liu W."/>
        </authorList>
    </citation>
    <scope>NUCLEOTIDE SEQUENCE [LARGE SCALE GENOMIC DNA]</scope>
    <source>
        <strain evidence="3 4">S1-65</strain>
    </source>
</reference>